<feature type="compositionally biased region" description="Low complexity" evidence="1">
    <location>
        <begin position="13"/>
        <end position="27"/>
    </location>
</feature>
<feature type="compositionally biased region" description="Polar residues" evidence="1">
    <location>
        <begin position="1"/>
        <end position="12"/>
    </location>
</feature>
<dbReference type="EMBL" id="JAXUIC010000002">
    <property type="protein sequence ID" value="KAK4599608.1"/>
    <property type="molecule type" value="Genomic_DNA"/>
</dbReference>
<sequence>MFSMLSKFQPTENITTTTTTTNNNNNNYVDEEQEVPVTYNLVTSHLHIKPTDPTQTLDKEVVLRRIRQRKRVNKWKAMVQALVSSAFSAKPEKAVSVHGKKWIDDAFAAP</sequence>
<evidence type="ECO:0000313" key="2">
    <source>
        <dbReference type="EMBL" id="KAK4599608.1"/>
    </source>
</evidence>
<dbReference type="PANTHER" id="PTHR35324:SF4">
    <property type="entry name" value="EXPRESSED PROTEIN"/>
    <property type="match status" value="1"/>
</dbReference>
<accession>A0AAN7FSV1</accession>
<name>A0AAN7FSV1_QUERU</name>
<dbReference type="Proteomes" id="UP001324115">
    <property type="component" value="Unassembled WGS sequence"/>
</dbReference>
<evidence type="ECO:0000256" key="1">
    <source>
        <dbReference type="SAM" id="MobiDB-lite"/>
    </source>
</evidence>
<keyword evidence="3" id="KW-1185">Reference proteome</keyword>
<organism evidence="2 3">
    <name type="scientific">Quercus rubra</name>
    <name type="common">Northern red oak</name>
    <name type="synonym">Quercus borealis</name>
    <dbReference type="NCBI Taxonomy" id="3512"/>
    <lineage>
        <taxon>Eukaryota</taxon>
        <taxon>Viridiplantae</taxon>
        <taxon>Streptophyta</taxon>
        <taxon>Embryophyta</taxon>
        <taxon>Tracheophyta</taxon>
        <taxon>Spermatophyta</taxon>
        <taxon>Magnoliopsida</taxon>
        <taxon>eudicotyledons</taxon>
        <taxon>Gunneridae</taxon>
        <taxon>Pentapetalae</taxon>
        <taxon>rosids</taxon>
        <taxon>fabids</taxon>
        <taxon>Fagales</taxon>
        <taxon>Fagaceae</taxon>
        <taxon>Quercus</taxon>
    </lineage>
</organism>
<comment type="caution">
    <text evidence="2">The sequence shown here is derived from an EMBL/GenBank/DDBJ whole genome shotgun (WGS) entry which is preliminary data.</text>
</comment>
<dbReference type="AlphaFoldDB" id="A0AAN7FSV1"/>
<reference evidence="2 3" key="1">
    <citation type="journal article" date="2023" name="G3 (Bethesda)">
        <title>A haplotype-resolved chromosome-scale genome for Quercus rubra L. provides insights into the genetics of adaptive traits for red oak species.</title>
        <authorList>
            <person name="Kapoor B."/>
            <person name="Jenkins J."/>
            <person name="Schmutz J."/>
            <person name="Zhebentyayeva T."/>
            <person name="Kuelheim C."/>
            <person name="Coggeshall M."/>
            <person name="Heim C."/>
            <person name="Lasky J.R."/>
            <person name="Leites L."/>
            <person name="Islam-Faridi N."/>
            <person name="Romero-Severson J."/>
            <person name="DeLeo V.L."/>
            <person name="Lucas S.M."/>
            <person name="Lazic D."/>
            <person name="Gailing O."/>
            <person name="Carlson J."/>
            <person name="Staton M."/>
        </authorList>
    </citation>
    <scope>NUCLEOTIDE SEQUENCE [LARGE SCALE GENOMIC DNA]</scope>
    <source>
        <strain evidence="2">Pseudo-F2</strain>
    </source>
</reference>
<evidence type="ECO:0000313" key="3">
    <source>
        <dbReference type="Proteomes" id="UP001324115"/>
    </source>
</evidence>
<gene>
    <name evidence="2" type="ORF">RGQ29_009595</name>
</gene>
<dbReference type="PANTHER" id="PTHR35324">
    <property type="entry name" value="BNAA08G03750D PROTEIN"/>
    <property type="match status" value="1"/>
</dbReference>
<feature type="region of interest" description="Disordered" evidence="1">
    <location>
        <begin position="1"/>
        <end position="28"/>
    </location>
</feature>
<protein>
    <submittedName>
        <fullName evidence="2">Uncharacterized protein</fullName>
    </submittedName>
</protein>
<proteinExistence type="predicted"/>